<evidence type="ECO:0000256" key="5">
    <source>
        <dbReference type="ARBA" id="ARBA00023136"/>
    </source>
</evidence>
<feature type="transmembrane region" description="Helical" evidence="6">
    <location>
        <begin position="275"/>
        <end position="300"/>
    </location>
</feature>
<dbReference type="PANTHER" id="PTHR30619:SF1">
    <property type="entry name" value="RECOMBINATION PROTEIN 2"/>
    <property type="match status" value="1"/>
</dbReference>
<sequence length="654" mass="67866">MRVRGRLVALEPSSSAAAGIRVREVELSEPAPPAERTAAALRAALNVRADDFPGAELVPGLAVGDTSLVSETLSSQMRASGLTHLVAVSGANCALVTGGVGQLAAWLRLGRRTRITVQAGSLLLFVIVVGPEPSVYRAAAMATVILLSRFGGRRAISLPALGVAVLVLLVRDPWQALHPGFVLSVVATLAILLAATPVAGVLRHRVRLPGWVALPVAVALVAQLACAPFLILLQPEISAVAVLANVLAAPAAPVGTGLGLLALLMLPLSTPLGTLLLSLATLPARWVMGTAAVSAGLPLARLPWPAGWPGAVFLAASESLLLLGCVLAVRSSVRRPHRRAPWRDPPKPRASTRRASAMLVGVGMGALVAPTLLVPAVCRLAVPQDWSVVVCDVGQGDAILIRNPSAPREVMLVDTGDDPAALRACLDRFGVRSLAWLVLSHDHRDHIGALREVLDRTEQALIAPPNQEDGEQRSLVAELVAARVPLTMLWDGDLGGDAVRWRALGPRRGITPPDANGASVVLQVYAGELTVLLTGDTGRAAQRALLTGHGVPDAKATACAALVGAVRADVLKVAHHGSRDQHPCIAAAASAELAVISVGAGNRYGHPAGETLRQLESAGTAVWRTDTAGTLALSGEPGRIVVWAEYPDGKPEQP</sequence>
<dbReference type="PANTHER" id="PTHR30619">
    <property type="entry name" value="DNA INTERNALIZATION/COMPETENCE PROTEIN COMEC/REC2"/>
    <property type="match status" value="1"/>
</dbReference>
<dbReference type="NCBIfam" id="TIGR00360">
    <property type="entry name" value="ComEC_N-term"/>
    <property type="match status" value="1"/>
</dbReference>
<evidence type="ECO:0000256" key="3">
    <source>
        <dbReference type="ARBA" id="ARBA00022692"/>
    </source>
</evidence>
<keyword evidence="9" id="KW-1185">Reference proteome</keyword>
<feature type="transmembrane region" description="Helical" evidence="6">
    <location>
        <begin position="211"/>
        <end position="233"/>
    </location>
</feature>
<feature type="domain" description="Metallo-beta-lactamase" evidence="7">
    <location>
        <begin position="395"/>
        <end position="575"/>
    </location>
</feature>
<dbReference type="InterPro" id="IPR004477">
    <property type="entry name" value="ComEC_N"/>
</dbReference>
<dbReference type="Gene3D" id="3.60.15.10">
    <property type="entry name" value="Ribonuclease Z/Hydroxyacylglutathione hydrolase-like"/>
    <property type="match status" value="1"/>
</dbReference>
<dbReference type="EMBL" id="QYAD01000005">
    <property type="protein sequence ID" value="MBL3690940.1"/>
    <property type="molecule type" value="Genomic_DNA"/>
</dbReference>
<dbReference type="InterPro" id="IPR052159">
    <property type="entry name" value="Competence_DNA_uptake"/>
</dbReference>
<evidence type="ECO:0000256" key="4">
    <source>
        <dbReference type="ARBA" id="ARBA00022989"/>
    </source>
</evidence>
<feature type="transmembrane region" description="Helical" evidence="6">
    <location>
        <begin position="357"/>
        <end position="377"/>
    </location>
</feature>
<dbReference type="SUPFAM" id="SSF56281">
    <property type="entry name" value="Metallo-hydrolase/oxidoreductase"/>
    <property type="match status" value="1"/>
</dbReference>
<dbReference type="SMART" id="SM00849">
    <property type="entry name" value="Lactamase_B"/>
    <property type="match status" value="1"/>
</dbReference>
<accession>A0ABS1SSP1</accession>
<reference evidence="8 9" key="1">
    <citation type="submission" date="2018-09" db="EMBL/GenBank/DDBJ databases">
        <title>Comparative genomics of Leucobacter spp.</title>
        <authorList>
            <person name="Reis A.C."/>
            <person name="Kolvenbach B.A."/>
            <person name="Corvini P.F.X."/>
            <person name="Nunes O.C."/>
        </authorList>
    </citation>
    <scope>NUCLEOTIDE SEQUENCE [LARGE SCALE GENOMIC DNA]</scope>
    <source>
        <strain evidence="8 9">L-1</strain>
    </source>
</reference>
<dbReference type="InterPro" id="IPR001279">
    <property type="entry name" value="Metallo-B-lactamas"/>
</dbReference>
<feature type="transmembrane region" description="Helical" evidence="6">
    <location>
        <begin position="119"/>
        <end position="139"/>
    </location>
</feature>
<evidence type="ECO:0000313" key="8">
    <source>
        <dbReference type="EMBL" id="MBL3690940.1"/>
    </source>
</evidence>
<feature type="transmembrane region" description="Helical" evidence="6">
    <location>
        <begin position="151"/>
        <end position="170"/>
    </location>
</feature>
<feature type="transmembrane region" description="Helical" evidence="6">
    <location>
        <begin position="306"/>
        <end position="329"/>
    </location>
</feature>
<evidence type="ECO:0000313" key="9">
    <source>
        <dbReference type="Proteomes" id="UP001646141"/>
    </source>
</evidence>
<feature type="transmembrane region" description="Helical" evidence="6">
    <location>
        <begin position="176"/>
        <end position="199"/>
    </location>
</feature>
<name>A0ABS1SSP1_9MICO</name>
<organism evidence="8 9">
    <name type="scientific">Leucobacter chromiireducens subsp. chromiireducens</name>
    <dbReference type="NCBI Taxonomy" id="660067"/>
    <lineage>
        <taxon>Bacteria</taxon>
        <taxon>Bacillati</taxon>
        <taxon>Actinomycetota</taxon>
        <taxon>Actinomycetes</taxon>
        <taxon>Micrococcales</taxon>
        <taxon>Microbacteriaceae</taxon>
        <taxon>Leucobacter</taxon>
    </lineage>
</organism>
<dbReference type="Pfam" id="PF00753">
    <property type="entry name" value="Lactamase_B"/>
    <property type="match status" value="1"/>
</dbReference>
<feature type="transmembrane region" description="Helical" evidence="6">
    <location>
        <begin position="239"/>
        <end position="263"/>
    </location>
</feature>
<keyword evidence="3 6" id="KW-0812">Transmembrane</keyword>
<comment type="caution">
    <text evidence="8">The sequence shown here is derived from an EMBL/GenBank/DDBJ whole genome shotgun (WGS) entry which is preliminary data.</text>
</comment>
<keyword evidence="5 6" id="KW-0472">Membrane</keyword>
<feature type="transmembrane region" description="Helical" evidence="6">
    <location>
        <begin position="85"/>
        <end position="107"/>
    </location>
</feature>
<comment type="subcellular location">
    <subcellularLocation>
        <location evidence="1">Cell membrane</location>
        <topology evidence="1">Multi-pass membrane protein</topology>
    </subcellularLocation>
</comment>
<evidence type="ECO:0000256" key="6">
    <source>
        <dbReference type="SAM" id="Phobius"/>
    </source>
</evidence>
<keyword evidence="4 6" id="KW-1133">Transmembrane helix</keyword>
<gene>
    <name evidence="8" type="ORF">D3226_13410</name>
</gene>
<evidence type="ECO:0000256" key="1">
    <source>
        <dbReference type="ARBA" id="ARBA00004651"/>
    </source>
</evidence>
<dbReference type="CDD" id="cd07731">
    <property type="entry name" value="ComA-like_MBL-fold"/>
    <property type="match status" value="1"/>
</dbReference>
<protein>
    <submittedName>
        <fullName evidence="8">ComEC/Rec2 family competence protein</fullName>
    </submittedName>
</protein>
<evidence type="ECO:0000256" key="2">
    <source>
        <dbReference type="ARBA" id="ARBA00022475"/>
    </source>
</evidence>
<dbReference type="Pfam" id="PF03772">
    <property type="entry name" value="Competence"/>
    <property type="match status" value="1"/>
</dbReference>
<dbReference type="InterPro" id="IPR036866">
    <property type="entry name" value="RibonucZ/Hydroxyglut_hydro"/>
</dbReference>
<proteinExistence type="predicted"/>
<dbReference type="Proteomes" id="UP001646141">
    <property type="component" value="Unassembled WGS sequence"/>
</dbReference>
<keyword evidence="2" id="KW-1003">Cell membrane</keyword>
<dbReference type="InterPro" id="IPR035681">
    <property type="entry name" value="ComA-like_MBL"/>
</dbReference>
<evidence type="ECO:0000259" key="7">
    <source>
        <dbReference type="SMART" id="SM00849"/>
    </source>
</evidence>